<dbReference type="SUPFAM" id="SSF57987">
    <property type="entry name" value="Inovirus (filamentous phage) major coat protein"/>
    <property type="match status" value="1"/>
</dbReference>
<dbReference type="RefSeq" id="WP_072577171.1">
    <property type="nucleotide sequence ID" value="NZ_LWHB01000139.1"/>
</dbReference>
<dbReference type="Gene3D" id="1.20.5.440">
    <property type="entry name" value="ATP synthase delta/epsilon subunit, C-terminal domain"/>
    <property type="match status" value="1"/>
</dbReference>
<dbReference type="AlphaFoldDB" id="A0A380MVN1"/>
<dbReference type="InterPro" id="IPR008020">
    <property type="entry name" value="G8P"/>
</dbReference>
<reference evidence="2 3" key="1">
    <citation type="submission" date="2018-06" db="EMBL/GenBank/DDBJ databases">
        <authorList>
            <consortium name="Pathogen Informatics"/>
            <person name="Doyle S."/>
        </authorList>
    </citation>
    <scope>NUCLEOTIDE SEQUENCE [LARGE SCALE GENOMIC DNA]</scope>
    <source>
        <strain evidence="2 3">NCTC13337</strain>
    </source>
</reference>
<evidence type="ECO:0000256" key="1">
    <source>
        <dbReference type="SAM" id="Phobius"/>
    </source>
</evidence>
<dbReference type="EMBL" id="UHIC01000001">
    <property type="protein sequence ID" value="SUO96348.1"/>
    <property type="molecule type" value="Genomic_DNA"/>
</dbReference>
<keyword evidence="3" id="KW-1185">Reference proteome</keyword>
<keyword evidence="1" id="KW-0812">Transmembrane</keyword>
<dbReference type="Pfam" id="PF05356">
    <property type="entry name" value="Phage_Coat_B"/>
    <property type="match status" value="1"/>
</dbReference>
<sequence>MKKLLIVPALYAGYAAAALPPEVQQTIDSTKEDITTVGAALVVLAVVVMGFRWLKAQFF</sequence>
<feature type="transmembrane region" description="Helical" evidence="1">
    <location>
        <begin position="33"/>
        <end position="54"/>
    </location>
</feature>
<keyword evidence="1" id="KW-0472">Membrane</keyword>
<dbReference type="Proteomes" id="UP000254601">
    <property type="component" value="Unassembled WGS sequence"/>
</dbReference>
<gene>
    <name evidence="2" type="ORF">NCTC13337_01819</name>
</gene>
<keyword evidence="1" id="KW-1133">Transmembrane helix</keyword>
<evidence type="ECO:0000313" key="2">
    <source>
        <dbReference type="EMBL" id="SUO96348.1"/>
    </source>
</evidence>
<organism evidence="2 3">
    <name type="scientific">Suttonella ornithocola</name>
    <dbReference type="NCBI Taxonomy" id="279832"/>
    <lineage>
        <taxon>Bacteria</taxon>
        <taxon>Pseudomonadati</taxon>
        <taxon>Pseudomonadota</taxon>
        <taxon>Gammaproteobacteria</taxon>
        <taxon>Cardiobacteriales</taxon>
        <taxon>Cardiobacteriaceae</taxon>
        <taxon>Suttonella</taxon>
    </lineage>
</organism>
<proteinExistence type="predicted"/>
<protein>
    <submittedName>
        <fullName evidence="2">Uncharacterized protein</fullName>
    </submittedName>
</protein>
<accession>A0A380MVN1</accession>
<evidence type="ECO:0000313" key="3">
    <source>
        <dbReference type="Proteomes" id="UP000254601"/>
    </source>
</evidence>
<name>A0A380MVN1_9GAMM</name>